<dbReference type="Proteomes" id="UP000237350">
    <property type="component" value="Unassembled WGS sequence"/>
</dbReference>
<dbReference type="Gene3D" id="3.30.70.1430">
    <property type="entry name" value="Multidrug efflux transporter AcrB pore domain"/>
    <property type="match status" value="2"/>
</dbReference>
<feature type="transmembrane region" description="Helical" evidence="1">
    <location>
        <begin position="993"/>
        <end position="1018"/>
    </location>
</feature>
<feature type="transmembrane region" description="Helical" evidence="1">
    <location>
        <begin position="901"/>
        <end position="925"/>
    </location>
</feature>
<dbReference type="Gene3D" id="1.20.1640.10">
    <property type="entry name" value="Multidrug efflux transporter AcrB transmembrane domain"/>
    <property type="match status" value="2"/>
</dbReference>
<feature type="transmembrane region" description="Helical" evidence="1">
    <location>
        <begin position="424"/>
        <end position="444"/>
    </location>
</feature>
<feature type="transmembrane region" description="Helical" evidence="1">
    <location>
        <begin position="353"/>
        <end position="374"/>
    </location>
</feature>
<keyword evidence="1" id="KW-0472">Membrane</keyword>
<dbReference type="Gene3D" id="3.30.70.1440">
    <property type="entry name" value="Multidrug efflux transporter AcrB pore domain"/>
    <property type="match status" value="1"/>
</dbReference>
<feature type="transmembrane region" description="Helical" evidence="1">
    <location>
        <begin position="522"/>
        <end position="546"/>
    </location>
</feature>
<gene>
    <name evidence="2" type="ORF">AU468_09120</name>
</gene>
<dbReference type="SUPFAM" id="SSF82693">
    <property type="entry name" value="Multidrug efflux transporter AcrB pore domain, PN1, PN2, PC1 and PC2 subdomains"/>
    <property type="match status" value="2"/>
</dbReference>
<dbReference type="SUPFAM" id="SSF82866">
    <property type="entry name" value="Multidrug efflux transporter AcrB transmembrane domain"/>
    <property type="match status" value="2"/>
</dbReference>
<evidence type="ECO:0000313" key="2">
    <source>
        <dbReference type="EMBL" id="POR01016.1"/>
    </source>
</evidence>
<evidence type="ECO:0008006" key="4">
    <source>
        <dbReference type="Google" id="ProtNLM"/>
    </source>
</evidence>
<feature type="transmembrane region" description="Helical" evidence="1">
    <location>
        <begin position="877"/>
        <end position="895"/>
    </location>
</feature>
<dbReference type="PRINTS" id="PR00702">
    <property type="entry name" value="ACRIFLAVINRP"/>
</dbReference>
<comment type="caution">
    <text evidence="2">The sequence shown here is derived from an EMBL/GenBank/DDBJ whole genome shotgun (WGS) entry which is preliminary data.</text>
</comment>
<protein>
    <recommendedName>
        <fullName evidence="4">Acriflavin resistance protein</fullName>
    </recommendedName>
</protein>
<dbReference type="Pfam" id="PF00873">
    <property type="entry name" value="ACR_tran"/>
    <property type="match status" value="1"/>
</dbReference>
<dbReference type="EMBL" id="LPWH01000070">
    <property type="protein sequence ID" value="POR01016.1"/>
    <property type="molecule type" value="Genomic_DNA"/>
</dbReference>
<proteinExistence type="predicted"/>
<dbReference type="PANTHER" id="PTHR32063">
    <property type="match status" value="1"/>
</dbReference>
<evidence type="ECO:0000256" key="1">
    <source>
        <dbReference type="SAM" id="Phobius"/>
    </source>
</evidence>
<accession>A0A2S4JNB4</accession>
<feature type="transmembrane region" description="Helical" evidence="1">
    <location>
        <begin position="850"/>
        <end position="870"/>
    </location>
</feature>
<dbReference type="OrthoDB" id="366306at2"/>
<keyword evidence="3" id="KW-1185">Reference proteome</keyword>
<keyword evidence="1" id="KW-1133">Transmembrane helix</keyword>
<feature type="transmembrane region" description="Helical" evidence="1">
    <location>
        <begin position="953"/>
        <end position="973"/>
    </location>
</feature>
<dbReference type="GO" id="GO:0005886">
    <property type="term" value="C:plasma membrane"/>
    <property type="evidence" value="ECO:0007669"/>
    <property type="project" value="TreeGrafter"/>
</dbReference>
<keyword evidence="1" id="KW-0812">Transmembrane</keyword>
<sequence>MIRLCIEKYMAVFCFTVLIAVVGIIAYITLPRESSPEIRQPYIFITTTYAGVSATDIETLVTQKIEQEMEGLNGLKEISSQSRQNVSFIFAEFTSDVSVEEALRRTKDRVDQAIPELPDDADHPNVREFSLSDWPVFVAVLSHPDGVEAIDQAARTLQEELQRIPGVLDVERAGHPLREMAVELDPVRMESYGFSIDDVTGAIQREHVTIPAGSLESREKNYALSVTGEISDPAHFGQIILSRGELRVPLSAVAHVAFQNSPDQTLSRFNSTPAIQLSVKKRLGANIIDLADTLTARIEEARPLMPEGTEIAISYDMSVYIRDMLMDLENNMASGFVLVLLVTILFLGKRNALFVALAIPLAMLLSFFVLQIMGVTLNSIVLFSLILALGMLVDNGIVVVENIFRHQAQGKTPSRAAIDGAGEVAGPIAASTVTTLLAFFPIIFMPGVMGDFMRFLPMTVIVVLSASLFVALAINPVFCARFLSLNEKQRQRMEEGGGGFLRFQGWYTWLLHRATRHAAKTVALVTVLVLAGFAAYGTFGAEVLFFPDLDPERGRIRIEAPQGTPLARTDETVRQIEALIPGTAMSLQNYSALAGRSGGDTESHLGTVDLTFHPYARREIPGRTALDELRRKVQTVTSAVVTVTEDDSGPPTGDDISYEIRGEDYQIMGEIAARVMEVLQAREHLFRNIDNDHEANLPEYRISIDRARAAHFGISTAEIAGTIRSAVTGTRAGSFRFDDEEYDITVRYRDDARDSLRTLRSIQIVARDGRRVPLSAVASVEPHSTVSVIKRRNMNRAVSVWANFNREVDTRGEVTAQVAEEVRRIQEDLPPGYSIGAGAGFDIRDESTTFLMQAFLVAVFLIFIVLVAQFNSLADPFIILFAVFLSLGGVFWGFALSGKNFIVIMSGIGSIALAGVAVNNCIVLVDYTHRLIAQGMDWRLAVVEAGRTRLRPVVLTALTTVLALVPMALGVSFSIHELRIIVGSESSEYWTAFAWTMLYGLSFATVTTLVVVPALLTVKYRTLERFRRKRAPREENPAAESA</sequence>
<dbReference type="InterPro" id="IPR001036">
    <property type="entry name" value="Acrflvin-R"/>
</dbReference>
<dbReference type="Gene3D" id="3.30.2090.10">
    <property type="entry name" value="Multidrug efflux transporter AcrB TolC docking domain, DN and DC subdomains"/>
    <property type="match status" value="2"/>
</dbReference>
<dbReference type="RefSeq" id="WP_103680445.1">
    <property type="nucleotide sequence ID" value="NZ_LPWH01000070.1"/>
</dbReference>
<organism evidence="2 3">
    <name type="scientific">Alkalispirochaeta sphaeroplastigenens</name>
    <dbReference type="NCBI Taxonomy" id="1187066"/>
    <lineage>
        <taxon>Bacteria</taxon>
        <taxon>Pseudomonadati</taxon>
        <taxon>Spirochaetota</taxon>
        <taxon>Spirochaetia</taxon>
        <taxon>Spirochaetales</taxon>
        <taxon>Spirochaetaceae</taxon>
        <taxon>Alkalispirochaeta</taxon>
    </lineage>
</organism>
<name>A0A2S4JNB4_9SPIO</name>
<dbReference type="GO" id="GO:0042910">
    <property type="term" value="F:xenobiotic transmembrane transporter activity"/>
    <property type="evidence" value="ECO:0007669"/>
    <property type="project" value="TreeGrafter"/>
</dbReference>
<evidence type="ECO:0000313" key="3">
    <source>
        <dbReference type="Proteomes" id="UP000237350"/>
    </source>
</evidence>
<feature type="transmembrane region" description="Helical" evidence="1">
    <location>
        <begin position="380"/>
        <end position="404"/>
    </location>
</feature>
<reference evidence="3" key="1">
    <citation type="submission" date="2015-12" db="EMBL/GenBank/DDBJ databases">
        <authorList>
            <person name="Lodha T.D."/>
            <person name="Chintalapati S."/>
            <person name="Chintalapati V.R."/>
            <person name="Sravanthi T."/>
        </authorList>
    </citation>
    <scope>NUCLEOTIDE SEQUENCE [LARGE SCALE GENOMIC DNA]</scope>
    <source>
        <strain evidence="3">JC133</strain>
    </source>
</reference>
<dbReference type="PANTHER" id="PTHR32063:SF24">
    <property type="entry name" value="CATION EFFLUX SYSTEM (ACRB_ACRD_ACRF FAMILY)"/>
    <property type="match status" value="1"/>
</dbReference>
<feature type="transmembrane region" description="Helical" evidence="1">
    <location>
        <begin position="456"/>
        <end position="483"/>
    </location>
</feature>
<dbReference type="SUPFAM" id="SSF82714">
    <property type="entry name" value="Multidrug efflux transporter AcrB TolC docking domain, DN and DC subdomains"/>
    <property type="match status" value="2"/>
</dbReference>
<dbReference type="AlphaFoldDB" id="A0A2S4JNB4"/>
<feature type="transmembrane region" description="Helical" evidence="1">
    <location>
        <begin position="332"/>
        <end position="348"/>
    </location>
</feature>
<dbReference type="Gene3D" id="3.30.70.1320">
    <property type="entry name" value="Multidrug efflux transporter AcrB pore domain like"/>
    <property type="match status" value="1"/>
</dbReference>
<feature type="transmembrane region" description="Helical" evidence="1">
    <location>
        <begin position="9"/>
        <end position="30"/>
    </location>
</feature>
<dbReference type="InterPro" id="IPR027463">
    <property type="entry name" value="AcrB_DN_DC_subdom"/>
</dbReference>